<evidence type="ECO:0000256" key="13">
    <source>
        <dbReference type="RuleBase" id="RU363047"/>
    </source>
</evidence>
<evidence type="ECO:0000256" key="7">
    <source>
        <dbReference type="ARBA" id="ARBA00022989"/>
    </source>
</evidence>
<dbReference type="GO" id="GO:0004930">
    <property type="term" value="F:G protein-coupled receptor activity"/>
    <property type="evidence" value="ECO:0007669"/>
    <property type="project" value="UniProtKB-KW"/>
</dbReference>
<sequence length="320" mass="36065">MLFFLFVQQVTGIISMEEENQTTVAEFIFLGLSQDLQTQILLFVLFLIIYLLTVLGNLLIIILIFMDSRLHTPMYFFLRNLSFADLCFSTSIVPQVLVHFPGKEENDFFLGCMAQIVVSLLIGCTECALLAVMSYDRYVAVCKPLHYSRSWASGALVSLVDTTFTFQLPYQGQNIINHYFCELPALLKVASADTYSTEMAIFAMGVVILLAPVCLILVSYWNIISTVIPMQSGEGRLKAFSTCGSHLIVVVLFYGSAIFNYMKPNSKIMNERDKVVSVFYAVVTPMLNPIIYSLRNKDVKEGLRKLAGRKPFLRDGDLRV</sequence>
<feature type="transmembrane region" description="Helical" evidence="13">
    <location>
        <begin position="274"/>
        <end position="294"/>
    </location>
</feature>
<keyword evidence="5 12" id="KW-0812">Transmembrane</keyword>
<feature type="transmembrane region" description="Helical" evidence="13">
    <location>
        <begin position="201"/>
        <end position="224"/>
    </location>
</feature>
<evidence type="ECO:0000256" key="6">
    <source>
        <dbReference type="ARBA" id="ARBA00022725"/>
    </source>
</evidence>
<evidence type="ECO:0000256" key="1">
    <source>
        <dbReference type="ARBA" id="ARBA00003929"/>
    </source>
</evidence>
<feature type="transmembrane region" description="Helical" evidence="13">
    <location>
        <begin position="244"/>
        <end position="262"/>
    </location>
</feature>
<comment type="similarity">
    <text evidence="12">Belongs to the G-protein coupled receptor 1 family.</text>
</comment>
<dbReference type="InterPro" id="IPR000725">
    <property type="entry name" value="Olfact_rcpt"/>
</dbReference>
<keyword evidence="8 12" id="KW-0297">G-protein coupled receptor</keyword>
<keyword evidence="3 13" id="KW-1003">Cell membrane</keyword>
<dbReference type="Pfam" id="PF13853">
    <property type="entry name" value="7tm_4"/>
    <property type="match status" value="1"/>
</dbReference>
<protein>
    <recommendedName>
        <fullName evidence="13">Olfactory receptor</fullName>
    </recommendedName>
</protein>
<dbReference type="Gene3D" id="1.20.1070.10">
    <property type="entry name" value="Rhodopsin 7-helix transmembrane proteins"/>
    <property type="match status" value="1"/>
</dbReference>
<feature type="domain" description="G-protein coupled receptors family 1 profile" evidence="14">
    <location>
        <begin position="56"/>
        <end position="292"/>
    </location>
</feature>
<dbReference type="GO" id="GO:0004984">
    <property type="term" value="F:olfactory receptor activity"/>
    <property type="evidence" value="ECO:0007669"/>
    <property type="project" value="InterPro"/>
</dbReference>
<feature type="transmembrane region" description="Helical" evidence="13">
    <location>
        <begin position="77"/>
        <end position="96"/>
    </location>
</feature>
<dbReference type="CDD" id="cd15237">
    <property type="entry name" value="7tmA_OR2-like"/>
    <property type="match status" value="1"/>
</dbReference>
<accession>A0A8C0NQH3</accession>
<keyword evidence="11 12" id="KW-0807">Transducer</keyword>
<keyword evidence="4 13" id="KW-0716">Sensory transduction</keyword>
<evidence type="ECO:0000256" key="3">
    <source>
        <dbReference type="ARBA" id="ARBA00022475"/>
    </source>
</evidence>
<dbReference type="PRINTS" id="PR00245">
    <property type="entry name" value="OLFACTORYR"/>
</dbReference>
<evidence type="ECO:0000256" key="10">
    <source>
        <dbReference type="ARBA" id="ARBA00023170"/>
    </source>
</evidence>
<feature type="transmembrane region" description="Helical" evidence="13">
    <location>
        <begin position="40"/>
        <end position="65"/>
    </location>
</feature>
<reference evidence="15" key="1">
    <citation type="submission" date="2025-08" db="UniProtKB">
        <authorList>
            <consortium name="Ensembl"/>
        </authorList>
    </citation>
    <scope>IDENTIFICATION</scope>
</reference>
<evidence type="ECO:0000313" key="15">
    <source>
        <dbReference type="Ensembl" id="ENSCAFP00030028042.1"/>
    </source>
</evidence>
<dbReference type="InterPro" id="IPR017452">
    <property type="entry name" value="GPCR_Rhodpsn_7TM"/>
</dbReference>
<evidence type="ECO:0000256" key="8">
    <source>
        <dbReference type="ARBA" id="ARBA00023040"/>
    </source>
</evidence>
<dbReference type="PANTHER" id="PTHR26453">
    <property type="entry name" value="OLFACTORY RECEPTOR"/>
    <property type="match status" value="1"/>
</dbReference>
<evidence type="ECO:0000256" key="9">
    <source>
        <dbReference type="ARBA" id="ARBA00023136"/>
    </source>
</evidence>
<dbReference type="Ensembl" id="ENSCAFT00030032155.1">
    <property type="protein sequence ID" value="ENSCAFP00030028042.1"/>
    <property type="gene ID" value="ENSCAFG00030017456.1"/>
</dbReference>
<keyword evidence="10 12" id="KW-0675">Receptor</keyword>
<dbReference type="SUPFAM" id="SSF81321">
    <property type="entry name" value="Family A G protein-coupled receptor-like"/>
    <property type="match status" value="1"/>
</dbReference>
<feature type="transmembrane region" description="Helical" evidence="13">
    <location>
        <begin position="108"/>
        <end position="133"/>
    </location>
</feature>
<keyword evidence="9 13" id="KW-0472">Membrane</keyword>
<evidence type="ECO:0000256" key="4">
    <source>
        <dbReference type="ARBA" id="ARBA00022606"/>
    </source>
</evidence>
<keyword evidence="6 13" id="KW-0552">Olfaction</keyword>
<dbReference type="AlphaFoldDB" id="A0A8C0NQH3"/>
<keyword evidence="7 13" id="KW-1133">Transmembrane helix</keyword>
<dbReference type="Proteomes" id="UP000694429">
    <property type="component" value="Unassembled WGS sequence"/>
</dbReference>
<dbReference type="InterPro" id="IPR000276">
    <property type="entry name" value="GPCR_Rhodpsn"/>
</dbReference>
<comment type="subcellular location">
    <subcellularLocation>
        <location evidence="2 13">Cell membrane</location>
        <topology evidence="2 13">Multi-pass membrane protein</topology>
    </subcellularLocation>
</comment>
<dbReference type="PRINTS" id="PR00237">
    <property type="entry name" value="GPCRRHODOPSN"/>
</dbReference>
<evidence type="ECO:0000256" key="11">
    <source>
        <dbReference type="ARBA" id="ARBA00023224"/>
    </source>
</evidence>
<name>A0A8C0NQH3_CANLF</name>
<evidence type="ECO:0000256" key="5">
    <source>
        <dbReference type="ARBA" id="ARBA00022692"/>
    </source>
</evidence>
<dbReference type="FunFam" id="1.20.1070.10:FF:000005">
    <property type="entry name" value="Olfactory receptor"/>
    <property type="match status" value="1"/>
</dbReference>
<evidence type="ECO:0000313" key="16">
    <source>
        <dbReference type="Proteomes" id="UP000694429"/>
    </source>
</evidence>
<proteinExistence type="inferred from homology"/>
<dbReference type="PROSITE" id="PS50262">
    <property type="entry name" value="G_PROTEIN_RECEP_F1_2"/>
    <property type="match status" value="1"/>
</dbReference>
<comment type="function">
    <text evidence="1">Putative odorant or sperm cell receptor.</text>
</comment>
<organism evidence="15 16">
    <name type="scientific">Canis lupus familiaris</name>
    <name type="common">Dog</name>
    <name type="synonym">Canis familiaris</name>
    <dbReference type="NCBI Taxonomy" id="9615"/>
    <lineage>
        <taxon>Eukaryota</taxon>
        <taxon>Metazoa</taxon>
        <taxon>Chordata</taxon>
        <taxon>Craniata</taxon>
        <taxon>Vertebrata</taxon>
        <taxon>Euteleostomi</taxon>
        <taxon>Mammalia</taxon>
        <taxon>Eutheria</taxon>
        <taxon>Laurasiatheria</taxon>
        <taxon>Carnivora</taxon>
        <taxon>Caniformia</taxon>
        <taxon>Canidae</taxon>
        <taxon>Canis</taxon>
    </lineage>
</organism>
<evidence type="ECO:0000256" key="2">
    <source>
        <dbReference type="ARBA" id="ARBA00004651"/>
    </source>
</evidence>
<evidence type="ECO:0000259" key="14">
    <source>
        <dbReference type="PROSITE" id="PS50262"/>
    </source>
</evidence>
<dbReference type="PROSITE" id="PS00237">
    <property type="entry name" value="G_PROTEIN_RECEP_F1_1"/>
    <property type="match status" value="1"/>
</dbReference>
<evidence type="ECO:0000256" key="12">
    <source>
        <dbReference type="RuleBase" id="RU000688"/>
    </source>
</evidence>
<dbReference type="GO" id="GO:0005886">
    <property type="term" value="C:plasma membrane"/>
    <property type="evidence" value="ECO:0007669"/>
    <property type="project" value="UniProtKB-SubCell"/>
</dbReference>